<dbReference type="Proteomes" id="UP001217089">
    <property type="component" value="Unassembled WGS sequence"/>
</dbReference>
<accession>A0ABQ9FH27</accession>
<sequence>MFIIAPATTGFTSDADFDKAFQNSSKSSTGISNSKINLIVNTLTVDVTGHLGIPITPSPSSSSPAGIKYSKTYLGLWILKCEAFSNIAQCLCKKSSVRAEIMTAGLMDEPLDPLSNLMTAESTVTVSSGFETNIFSNLMGDSSLTVSPSVDSSAPGRASAARFMDEPLDPLSNRMGDSNIRVSPSVDSSAPGRASGFDAKVVPLKFQTLLSLIYLGSETFIQFAVKRNQYEKKIEIVDRF</sequence>
<protein>
    <submittedName>
        <fullName evidence="2">Uncharacterized protein</fullName>
    </submittedName>
</protein>
<dbReference type="EMBL" id="JARBDR010000337">
    <property type="protein sequence ID" value="KAJ8315446.1"/>
    <property type="molecule type" value="Genomic_DNA"/>
</dbReference>
<name>A0ABQ9FH27_TEGGR</name>
<evidence type="ECO:0000256" key="1">
    <source>
        <dbReference type="SAM" id="MobiDB-lite"/>
    </source>
</evidence>
<evidence type="ECO:0000313" key="3">
    <source>
        <dbReference type="Proteomes" id="UP001217089"/>
    </source>
</evidence>
<reference evidence="2 3" key="1">
    <citation type="submission" date="2022-12" db="EMBL/GenBank/DDBJ databases">
        <title>Chromosome-level genome of Tegillarca granosa.</title>
        <authorList>
            <person name="Kim J."/>
        </authorList>
    </citation>
    <scope>NUCLEOTIDE SEQUENCE [LARGE SCALE GENOMIC DNA]</scope>
    <source>
        <strain evidence="2">Teg-2019</strain>
        <tissue evidence="2">Adductor muscle</tissue>
    </source>
</reference>
<keyword evidence="3" id="KW-1185">Reference proteome</keyword>
<evidence type="ECO:0000313" key="2">
    <source>
        <dbReference type="EMBL" id="KAJ8315446.1"/>
    </source>
</evidence>
<proteinExistence type="predicted"/>
<comment type="caution">
    <text evidence="2">The sequence shown here is derived from an EMBL/GenBank/DDBJ whole genome shotgun (WGS) entry which is preliminary data.</text>
</comment>
<gene>
    <name evidence="2" type="ORF">KUTeg_007596</name>
</gene>
<feature type="region of interest" description="Disordered" evidence="1">
    <location>
        <begin position="171"/>
        <end position="192"/>
    </location>
</feature>
<organism evidence="2 3">
    <name type="scientific">Tegillarca granosa</name>
    <name type="common">Malaysian cockle</name>
    <name type="synonym">Anadara granosa</name>
    <dbReference type="NCBI Taxonomy" id="220873"/>
    <lineage>
        <taxon>Eukaryota</taxon>
        <taxon>Metazoa</taxon>
        <taxon>Spiralia</taxon>
        <taxon>Lophotrochozoa</taxon>
        <taxon>Mollusca</taxon>
        <taxon>Bivalvia</taxon>
        <taxon>Autobranchia</taxon>
        <taxon>Pteriomorphia</taxon>
        <taxon>Arcoida</taxon>
        <taxon>Arcoidea</taxon>
        <taxon>Arcidae</taxon>
        <taxon>Tegillarca</taxon>
    </lineage>
</organism>